<dbReference type="EMBL" id="JADJUC010000031">
    <property type="protein sequence ID" value="MBK8525515.1"/>
    <property type="molecule type" value="Genomic_DNA"/>
</dbReference>
<dbReference type="AlphaFoldDB" id="A0A9D7K2U7"/>
<sequence length="996" mass="100850">MRQGRQAGRQRRQGGRRRGACANRLALNPATTQKRLGDGFYEQRLITEQIARLTGRRFLTGYQNDEAQYQALMEAGATFAKTWQLIPGIALTAEQMAQLTSDIVWLVEKEVAGQKVLVPQVYARVQDGDLAPSGALLAGAAVNLDTATELINSGRIAGRQVVSLTAENIKNLGGDVAGKEIFADARKDLQLKGGSFTAESRLIATAGRDLTVESSTVDLDYRAAGVNGSVRRTDISRVAGLYVTGDNGTLVASAGNDLALLAAAIVNSNPTAAGPAGGTTATTLLAAGNNLMLGTVTETRDAATSTKKTRWSESATTEVGSSIQTAGDLTLTAGNDLTARAATVQSGGAIDAAAGNDLTIETGQASYASDYTRKSSSSGFLSKKRTTTHNTSESTTTIASTFSGDRVTMTANRDIGVKGSNVVATNDTTLAAGRDIAVEAAIDTYRSSHVREKTKSGTFSTGLDATNKVHEEQRAQGSVISAGRDLSITAGAQTNRDGMPEAIASASSQQGSLIIQGSALDAGRDLAIQTTGDLLLLAAYSQSHETTQRTTQTRRKLETLNFDLDQTRALLATLTAGNSIDLNVGGNVAAQIGSMDSSGNLQADRMTATGVIKGSDRQQVSLTHTSDKKGTTTNGPTSKVLGNLAAQGIRSGAADSFAPEALQSGQAAVTALMQNGLLTITNQPAIQAALGAPTPNGSALTFKDDSGRVTLTLAGEAKVQAVYNQLKLTETFDVKHFADQGTAQVVTLVAAIALTVCTGGAGAGTVGAALTTAGSTSAMMINAAFIAMASTMTGQLAAGASFDEAFQVALKAGATSAISAGIASGIDQYVNGAAGGATPTTIQSGTQSVQGGSYAAASGLSNLDRLGTAAYWQQTALNATAQGTLASLQGGSFKEGFAGSVIGSLSASGAGIIGDSTAGMPLANIAAHAVLGCASAAAGGKDCAAGAIGGAGSATVARLIDSALTDTALSETTKNTLIASGSVVGSMAIAGALARI</sequence>
<dbReference type="InterPro" id="IPR025157">
    <property type="entry name" value="Hemagglutinin_rpt"/>
</dbReference>
<gene>
    <name evidence="2" type="ORF">IPL58_16655</name>
</gene>
<dbReference type="Proteomes" id="UP000886689">
    <property type="component" value="Unassembled WGS sequence"/>
</dbReference>
<dbReference type="Pfam" id="PF13332">
    <property type="entry name" value="Fil_haemagg_2"/>
    <property type="match status" value="3"/>
</dbReference>
<feature type="compositionally biased region" description="Polar residues" evidence="1">
    <location>
        <begin position="371"/>
        <end position="380"/>
    </location>
</feature>
<proteinExistence type="predicted"/>
<feature type="region of interest" description="Disordered" evidence="1">
    <location>
        <begin position="371"/>
        <end position="396"/>
    </location>
</feature>
<evidence type="ECO:0000313" key="3">
    <source>
        <dbReference type="Proteomes" id="UP000886689"/>
    </source>
</evidence>
<feature type="region of interest" description="Disordered" evidence="1">
    <location>
        <begin position="613"/>
        <end position="638"/>
    </location>
</feature>
<protein>
    <submittedName>
        <fullName evidence="2">Hemagglutinin repeat-containing protein</fullName>
    </submittedName>
</protein>
<reference evidence="2" key="1">
    <citation type="submission" date="2020-10" db="EMBL/GenBank/DDBJ databases">
        <title>Connecting structure to function with the recovery of over 1000 high-quality activated sludge metagenome-assembled genomes encoding full-length rRNA genes using long-read sequencing.</title>
        <authorList>
            <person name="Singleton C.M."/>
            <person name="Petriglieri F."/>
            <person name="Kristensen J.M."/>
            <person name="Kirkegaard R.H."/>
            <person name="Michaelsen T.Y."/>
            <person name="Andersen M.H."/>
            <person name="Karst S.M."/>
            <person name="Dueholm M.S."/>
            <person name="Nielsen P.H."/>
            <person name="Albertsen M."/>
        </authorList>
    </citation>
    <scope>NUCLEOTIDE SEQUENCE</scope>
    <source>
        <strain evidence="2">Hirt_18-Q3-R61-65_BATAC.395</strain>
    </source>
</reference>
<dbReference type="GO" id="GO:0003824">
    <property type="term" value="F:catalytic activity"/>
    <property type="evidence" value="ECO:0007669"/>
    <property type="project" value="UniProtKB-ARBA"/>
</dbReference>
<accession>A0A9D7K2U7</accession>
<evidence type="ECO:0000256" key="1">
    <source>
        <dbReference type="SAM" id="MobiDB-lite"/>
    </source>
</evidence>
<evidence type="ECO:0000313" key="2">
    <source>
        <dbReference type="EMBL" id="MBK8525515.1"/>
    </source>
</evidence>
<name>A0A9D7K2U7_9PROT</name>
<comment type="caution">
    <text evidence="2">The sequence shown here is derived from an EMBL/GenBank/DDBJ whole genome shotgun (WGS) entry which is preliminary data.</text>
</comment>
<organism evidence="2 3">
    <name type="scientific">Candidatus Proximibacter danicus</name>
    <dbReference type="NCBI Taxonomy" id="2954365"/>
    <lineage>
        <taxon>Bacteria</taxon>
        <taxon>Pseudomonadati</taxon>
        <taxon>Pseudomonadota</taxon>
        <taxon>Betaproteobacteria</taxon>
        <taxon>Candidatus Proximibacter</taxon>
    </lineage>
</organism>